<dbReference type="Proteomes" id="UP001283361">
    <property type="component" value="Unassembled WGS sequence"/>
</dbReference>
<feature type="coiled-coil region" evidence="9">
    <location>
        <begin position="634"/>
        <end position="689"/>
    </location>
</feature>
<organism evidence="12 13">
    <name type="scientific">Elysia crispata</name>
    <name type="common">lettuce slug</name>
    <dbReference type="NCBI Taxonomy" id="231223"/>
    <lineage>
        <taxon>Eukaryota</taxon>
        <taxon>Metazoa</taxon>
        <taxon>Spiralia</taxon>
        <taxon>Lophotrochozoa</taxon>
        <taxon>Mollusca</taxon>
        <taxon>Gastropoda</taxon>
        <taxon>Heterobranchia</taxon>
        <taxon>Euthyneura</taxon>
        <taxon>Panpulmonata</taxon>
        <taxon>Sacoglossa</taxon>
        <taxon>Placobranchoidea</taxon>
        <taxon>Plakobranchidae</taxon>
        <taxon>Elysia</taxon>
    </lineage>
</organism>
<evidence type="ECO:0000256" key="1">
    <source>
        <dbReference type="ARBA" id="ARBA00004496"/>
    </source>
</evidence>
<feature type="domain" description="C3H1-type" evidence="11">
    <location>
        <begin position="226"/>
        <end position="260"/>
    </location>
</feature>
<evidence type="ECO:0000256" key="5">
    <source>
        <dbReference type="ARBA" id="ARBA00022737"/>
    </source>
</evidence>
<gene>
    <name evidence="12" type="ORF">RRG08_064637</name>
</gene>
<dbReference type="PANTHER" id="PTHR14493">
    <property type="entry name" value="UNKEMPT FAMILY MEMBER"/>
    <property type="match status" value="1"/>
</dbReference>
<dbReference type="PANTHER" id="PTHR14493:SF50">
    <property type="entry name" value="RING FINGER PROTEIN UNKEMPT"/>
    <property type="match status" value="1"/>
</dbReference>
<dbReference type="Pfam" id="PF23035">
    <property type="entry name" value="zf-CCCH_UNK-like_4th"/>
    <property type="match status" value="1"/>
</dbReference>
<evidence type="ECO:0000256" key="9">
    <source>
        <dbReference type="SAM" id="Coils"/>
    </source>
</evidence>
<feature type="region of interest" description="Disordered" evidence="10">
    <location>
        <begin position="547"/>
        <end position="567"/>
    </location>
</feature>
<feature type="domain" description="C3H1-type" evidence="11">
    <location>
        <begin position="110"/>
        <end position="140"/>
    </location>
</feature>
<dbReference type="InterPro" id="IPR000571">
    <property type="entry name" value="Znf_CCCH"/>
</dbReference>
<dbReference type="EMBL" id="JAWDGP010000269">
    <property type="protein sequence ID" value="KAK3802044.1"/>
    <property type="molecule type" value="Genomic_DNA"/>
</dbReference>
<sequence>MPSALEASLGSIQTEKPHHYMYLKEFRTQQCERFLQHKCQQHRPFTCFYWHFLNQRRRRPVKKRDGTFSYSPDIYCTKYDETTGICPDGDDCPFLHRTAGDTERRYHLRYYKTGTCVYETDSKGHCNKNGPHCAFAHGAHDMRPPVYDATEMQPSMDLLDKVSSSPGSLEKDKVLAEDPRWNDTNFVLANYKTEPCKRPPRLCRQGYACPQFHNNRDRRRSPKMYKYRSTPCPNVKHSDEWGDPAQCENGDNCSYCHTRTEQQFHPEIYKSTKCNDMVQTNSCPRGAFCAFAHVEQEITSVRDVLSLSNNSLAAFVTNVLPSMDTSKIEQLGKHGLHVKEFNGKLDGKLPNPIGKERANSTPQPNLISMSLMTNATNHFRNSPLPDPFSKNRSCSVNSDYSFAPLYMRAPGYERDDYQLKLRQQLLAIEKDITLDASEKAKRRENLLLIHQAGLFGHLNMLNQVSTSMSPLATAFYPPGECVESVLGKALDDAHLEDLDISSLERELDKDMDNNSVSSSLSTGLSTSGCFSNHSSIPIGIPPNNIAQRGSISSLSQSPPSPFGSFPHSMQPLHLQKQDSIDHSPSPLLNCYSGMSKYGLGSSVSDTNSMSPRSAGPQSPMLTGSFSGTVQNGDVAKLREELMVAKSKMAEWEGVYNQAKCACDAWKKEAEDANKKAKEADEEKQQMFAQQQRMQQILTLTGGPHVYAVTRGTDLDSLPLAQLQQLKVQLQQDTDLVDKVIMQKVQRKLNEFMVTSTSHCALRPSCAFVYSLYPTFLNSLLYDRTGLKFGRGDRGADWWILGKVLQSLKINARPKGKAIWELMHQCN</sequence>
<keyword evidence="3" id="KW-0963">Cytoplasm</keyword>
<dbReference type="GO" id="GO:0005737">
    <property type="term" value="C:cytoplasm"/>
    <property type="evidence" value="ECO:0007669"/>
    <property type="project" value="UniProtKB-SubCell"/>
</dbReference>
<dbReference type="InterPro" id="IPR057295">
    <property type="entry name" value="UNK_Znf_4"/>
</dbReference>
<comment type="subcellular location">
    <subcellularLocation>
        <location evidence="1">Cytoplasm</location>
    </subcellularLocation>
</comment>
<evidence type="ECO:0000256" key="8">
    <source>
        <dbReference type="PROSITE-ProRule" id="PRU00723"/>
    </source>
</evidence>
<evidence type="ECO:0000256" key="4">
    <source>
        <dbReference type="ARBA" id="ARBA00022723"/>
    </source>
</evidence>
<keyword evidence="4 8" id="KW-0479">Metal-binding</keyword>
<dbReference type="InterPro" id="IPR036855">
    <property type="entry name" value="Znf_CCCH_sf"/>
</dbReference>
<feature type="domain" description="C3H1-type" evidence="11">
    <location>
        <begin position="70"/>
        <end position="99"/>
    </location>
</feature>
<keyword evidence="9" id="KW-0175">Coiled coil</keyword>
<evidence type="ECO:0000313" key="13">
    <source>
        <dbReference type="Proteomes" id="UP001283361"/>
    </source>
</evidence>
<feature type="zinc finger region" description="C3H1-type" evidence="8">
    <location>
        <begin position="226"/>
        <end position="260"/>
    </location>
</feature>
<feature type="domain" description="C3H1-type" evidence="11">
    <location>
        <begin position="268"/>
        <end position="296"/>
    </location>
</feature>
<dbReference type="Gene3D" id="4.10.1000.10">
    <property type="entry name" value="Zinc finger, CCCH-type"/>
    <property type="match status" value="1"/>
</dbReference>
<feature type="zinc finger region" description="C3H1-type" evidence="8">
    <location>
        <begin position="268"/>
        <end position="296"/>
    </location>
</feature>
<evidence type="ECO:0000256" key="2">
    <source>
        <dbReference type="ARBA" id="ARBA00008808"/>
    </source>
</evidence>
<dbReference type="InterPro" id="IPR040594">
    <property type="entry name" value="UNK_Znf_1"/>
</dbReference>
<reference evidence="12" key="1">
    <citation type="journal article" date="2023" name="G3 (Bethesda)">
        <title>A reference genome for the long-term kleptoplast-retaining sea slug Elysia crispata morphotype clarki.</title>
        <authorList>
            <person name="Eastman K.E."/>
            <person name="Pendleton A.L."/>
            <person name="Shaikh M.A."/>
            <person name="Suttiyut T."/>
            <person name="Ogas R."/>
            <person name="Tomko P."/>
            <person name="Gavelis G."/>
            <person name="Widhalm J.R."/>
            <person name="Wisecaver J.H."/>
        </authorList>
    </citation>
    <scope>NUCLEOTIDE SEQUENCE</scope>
    <source>
        <strain evidence="12">ECLA1</strain>
    </source>
</reference>
<dbReference type="GO" id="GO:0008270">
    <property type="term" value="F:zinc ion binding"/>
    <property type="evidence" value="ECO:0007669"/>
    <property type="project" value="UniProtKB-KW"/>
</dbReference>
<name>A0AAE1B918_9GAST</name>
<dbReference type="AlphaFoldDB" id="A0AAE1B918"/>
<evidence type="ECO:0000313" key="12">
    <source>
        <dbReference type="EMBL" id="KAK3802044.1"/>
    </source>
</evidence>
<evidence type="ECO:0000256" key="6">
    <source>
        <dbReference type="ARBA" id="ARBA00022771"/>
    </source>
</evidence>
<evidence type="ECO:0000256" key="3">
    <source>
        <dbReference type="ARBA" id="ARBA00022490"/>
    </source>
</evidence>
<dbReference type="Pfam" id="PF18384">
    <property type="entry name" value="zf_CCCH_5"/>
    <property type="match status" value="1"/>
</dbReference>
<keyword evidence="7 8" id="KW-0862">Zinc</keyword>
<evidence type="ECO:0000256" key="7">
    <source>
        <dbReference type="ARBA" id="ARBA00022833"/>
    </source>
</evidence>
<comment type="caution">
    <text evidence="12">The sequence shown here is derived from an EMBL/GenBank/DDBJ whole genome shotgun (WGS) entry which is preliminary data.</text>
</comment>
<dbReference type="InterPro" id="IPR045234">
    <property type="entry name" value="Unkempt-like"/>
</dbReference>
<evidence type="ECO:0000259" key="11">
    <source>
        <dbReference type="PROSITE" id="PS50103"/>
    </source>
</evidence>
<keyword evidence="6 8" id="KW-0863">Zinc-finger</keyword>
<comment type="similarity">
    <text evidence="2">Belongs to the unkempt family.</text>
</comment>
<feature type="zinc finger region" description="C3H1-type" evidence="8">
    <location>
        <begin position="70"/>
        <end position="99"/>
    </location>
</feature>
<dbReference type="InterPro" id="IPR057296">
    <property type="entry name" value="UNK_Znf_5"/>
</dbReference>
<dbReference type="SMART" id="SM00356">
    <property type="entry name" value="ZnF_C3H1"/>
    <property type="match status" value="5"/>
</dbReference>
<evidence type="ECO:0000256" key="10">
    <source>
        <dbReference type="SAM" id="MobiDB-lite"/>
    </source>
</evidence>
<accession>A0AAE1B918</accession>
<feature type="region of interest" description="Disordered" evidence="10">
    <location>
        <begin position="602"/>
        <end position="627"/>
    </location>
</feature>
<dbReference type="PROSITE" id="PS50103">
    <property type="entry name" value="ZF_C3H1"/>
    <property type="match status" value="4"/>
</dbReference>
<dbReference type="Pfam" id="PF25427">
    <property type="entry name" value="zf-CCCH_UNK"/>
    <property type="match status" value="1"/>
</dbReference>
<feature type="zinc finger region" description="C3H1-type" evidence="8">
    <location>
        <begin position="110"/>
        <end position="140"/>
    </location>
</feature>
<keyword evidence="5" id="KW-0677">Repeat</keyword>
<keyword evidence="13" id="KW-1185">Reference proteome</keyword>
<proteinExistence type="inferred from homology"/>
<protein>
    <recommendedName>
        <fullName evidence="11">C3H1-type domain-containing protein</fullName>
    </recommendedName>
</protein>
<dbReference type="Pfam" id="PF23261">
    <property type="entry name" value="zf-CCCH_11"/>
    <property type="match status" value="1"/>
</dbReference>
<dbReference type="SUPFAM" id="SSF90229">
    <property type="entry name" value="CCCH zinc finger"/>
    <property type="match status" value="1"/>
</dbReference>